<keyword evidence="5" id="KW-0227">DNA damage</keyword>
<keyword evidence="6" id="KW-0862">Zinc</keyword>
<keyword evidence="4" id="KW-0479">Metal-binding</keyword>
<proteinExistence type="predicted"/>
<sequence>MHNADEIARLGLCIGDTVMIRRAGDVIPQVVGVIASKRPSGAKEIVFPIECPVCHSAIEKVEGEAVARCSGGLVCGAQRKESLKHFVSRRAMDVEGMGDKIIEQLVDKEYVHTPADLFRLSIGVLTRLERMGRNRHKI</sequence>
<dbReference type="EMBL" id="CAADJA010000002">
    <property type="protein sequence ID" value="VFS52807.1"/>
    <property type="molecule type" value="Genomic_DNA"/>
</dbReference>
<dbReference type="InterPro" id="IPR004150">
    <property type="entry name" value="NAD_DNA_ligase_OB"/>
</dbReference>
<protein>
    <submittedName>
        <fullName evidence="12">DNA ligase</fullName>
        <ecNumber evidence="12">6.5.1.2</ecNumber>
    </submittedName>
</protein>
<evidence type="ECO:0000256" key="1">
    <source>
        <dbReference type="ARBA" id="ARBA00004067"/>
    </source>
</evidence>
<evidence type="ECO:0000313" key="12">
    <source>
        <dbReference type="EMBL" id="VFS52807.1"/>
    </source>
</evidence>
<dbReference type="FunFam" id="6.20.10.30:FF:000001">
    <property type="entry name" value="DNA ligase"/>
    <property type="match status" value="1"/>
</dbReference>
<dbReference type="Pfam" id="PF03120">
    <property type="entry name" value="OB_DNA_ligase"/>
    <property type="match status" value="1"/>
</dbReference>
<evidence type="ECO:0000256" key="5">
    <source>
        <dbReference type="ARBA" id="ARBA00022763"/>
    </source>
</evidence>
<keyword evidence="3" id="KW-0235">DNA replication</keyword>
<organism evidence="12 13">
    <name type="scientific">Budvicia aquatica</name>
    <dbReference type="NCBI Taxonomy" id="82979"/>
    <lineage>
        <taxon>Bacteria</taxon>
        <taxon>Pseudomonadati</taxon>
        <taxon>Pseudomonadota</taxon>
        <taxon>Gammaproteobacteria</taxon>
        <taxon>Enterobacterales</taxon>
        <taxon>Budviciaceae</taxon>
        <taxon>Budvicia</taxon>
    </lineage>
</organism>
<keyword evidence="8" id="KW-0520">NAD</keyword>
<dbReference type="Gene3D" id="1.10.150.20">
    <property type="entry name" value="5' to 3' exonuclease, C-terminal subdomain"/>
    <property type="match status" value="1"/>
</dbReference>
<gene>
    <name evidence="12" type="primary">ligA_2</name>
    <name evidence="12" type="ORF">NCTC12282_06020</name>
</gene>
<evidence type="ECO:0000259" key="11">
    <source>
        <dbReference type="Pfam" id="PF03120"/>
    </source>
</evidence>
<comment type="function">
    <text evidence="1">DNA ligase that catalyzes the formation of phosphodiester linkages between 5'-phosphoryl and 3'-hydroxyl groups in double-stranded DNA using NAD as a coenzyme and as the energy source for the reaction. It is essential for DNA replication and repair of damaged DNA.</text>
</comment>
<dbReference type="EC" id="6.5.1.2" evidence="12"/>
<evidence type="ECO:0000256" key="3">
    <source>
        <dbReference type="ARBA" id="ARBA00022705"/>
    </source>
</evidence>
<keyword evidence="7" id="KW-0460">Magnesium</keyword>
<feature type="domain" description="NAD-dependent DNA ligase OB-fold" evidence="11">
    <location>
        <begin position="1"/>
        <end position="40"/>
    </location>
</feature>
<dbReference type="GO" id="GO:0006281">
    <property type="term" value="P:DNA repair"/>
    <property type="evidence" value="ECO:0007669"/>
    <property type="project" value="UniProtKB-KW"/>
</dbReference>
<evidence type="ECO:0000256" key="7">
    <source>
        <dbReference type="ARBA" id="ARBA00022842"/>
    </source>
</evidence>
<accession>A0A484ZV32</accession>
<feature type="domain" description="Zinc-finger NAD-dependent DNA ligase C4-type" evidence="10">
    <location>
        <begin position="50"/>
        <end position="77"/>
    </location>
</feature>
<dbReference type="AlphaFoldDB" id="A0A484ZV32"/>
<dbReference type="SUPFAM" id="SSF47781">
    <property type="entry name" value="RuvA domain 2-like"/>
    <property type="match status" value="1"/>
</dbReference>
<dbReference type="Pfam" id="PF03119">
    <property type="entry name" value="DNA_ligase_ZBD"/>
    <property type="match status" value="1"/>
</dbReference>
<dbReference type="Gene3D" id="6.20.10.30">
    <property type="match status" value="1"/>
</dbReference>
<dbReference type="SUPFAM" id="SSF50249">
    <property type="entry name" value="Nucleic acid-binding proteins"/>
    <property type="match status" value="1"/>
</dbReference>
<keyword evidence="2 12" id="KW-0436">Ligase</keyword>
<name>A0A484ZV32_9GAMM</name>
<evidence type="ECO:0000313" key="13">
    <source>
        <dbReference type="Proteomes" id="UP000373449"/>
    </source>
</evidence>
<reference evidence="12 13" key="1">
    <citation type="submission" date="2019-03" db="EMBL/GenBank/DDBJ databases">
        <authorList>
            <consortium name="Pathogen Informatics"/>
        </authorList>
    </citation>
    <scope>NUCLEOTIDE SEQUENCE [LARGE SCALE GENOMIC DNA]</scope>
    <source>
        <strain evidence="12 13">NCTC12282</strain>
    </source>
</reference>
<evidence type="ECO:0000256" key="9">
    <source>
        <dbReference type="ARBA" id="ARBA00023204"/>
    </source>
</evidence>
<dbReference type="GO" id="GO:0046872">
    <property type="term" value="F:metal ion binding"/>
    <property type="evidence" value="ECO:0007669"/>
    <property type="project" value="UniProtKB-KW"/>
</dbReference>
<dbReference type="InterPro" id="IPR004149">
    <property type="entry name" value="Znf_DNAligase_C4"/>
</dbReference>
<evidence type="ECO:0000256" key="6">
    <source>
        <dbReference type="ARBA" id="ARBA00022833"/>
    </source>
</evidence>
<dbReference type="Gene3D" id="2.40.50.140">
    <property type="entry name" value="Nucleic acid-binding proteins"/>
    <property type="match status" value="1"/>
</dbReference>
<dbReference type="FunFam" id="1.10.150.20:FF:000007">
    <property type="entry name" value="DNA ligase"/>
    <property type="match status" value="1"/>
</dbReference>
<keyword evidence="9" id="KW-0234">DNA repair</keyword>
<evidence type="ECO:0000256" key="2">
    <source>
        <dbReference type="ARBA" id="ARBA00022598"/>
    </source>
</evidence>
<evidence type="ECO:0000256" key="4">
    <source>
        <dbReference type="ARBA" id="ARBA00022723"/>
    </source>
</evidence>
<evidence type="ECO:0000259" key="10">
    <source>
        <dbReference type="Pfam" id="PF03119"/>
    </source>
</evidence>
<evidence type="ECO:0000256" key="8">
    <source>
        <dbReference type="ARBA" id="ARBA00023027"/>
    </source>
</evidence>
<dbReference type="InterPro" id="IPR010994">
    <property type="entry name" value="RuvA_2-like"/>
</dbReference>
<dbReference type="Proteomes" id="UP000373449">
    <property type="component" value="Unassembled WGS sequence"/>
</dbReference>
<dbReference type="InterPro" id="IPR012340">
    <property type="entry name" value="NA-bd_OB-fold"/>
</dbReference>
<dbReference type="GO" id="GO:0003911">
    <property type="term" value="F:DNA ligase (NAD+) activity"/>
    <property type="evidence" value="ECO:0007669"/>
    <property type="project" value="UniProtKB-EC"/>
</dbReference>
<dbReference type="GO" id="GO:0006260">
    <property type="term" value="P:DNA replication"/>
    <property type="evidence" value="ECO:0007669"/>
    <property type="project" value="UniProtKB-KW"/>
</dbReference>